<comment type="caution">
    <text evidence="1">The sequence shown here is derived from an EMBL/GenBank/DDBJ whole genome shotgun (WGS) entry which is preliminary data.</text>
</comment>
<name>A0A8S4PIV6_OWEFU</name>
<keyword evidence="2" id="KW-1185">Reference proteome</keyword>
<evidence type="ECO:0000313" key="1">
    <source>
        <dbReference type="EMBL" id="CAH1793319.1"/>
    </source>
</evidence>
<evidence type="ECO:0000313" key="2">
    <source>
        <dbReference type="Proteomes" id="UP000749559"/>
    </source>
</evidence>
<dbReference type="EMBL" id="CAIIXF020000009">
    <property type="protein sequence ID" value="CAH1793319.1"/>
    <property type="molecule type" value="Genomic_DNA"/>
</dbReference>
<gene>
    <name evidence="1" type="ORF">OFUS_LOCUS18183</name>
</gene>
<proteinExistence type="predicted"/>
<feature type="non-terminal residue" evidence="1">
    <location>
        <position position="152"/>
    </location>
</feature>
<protein>
    <submittedName>
        <fullName evidence="1">Uncharacterized protein</fullName>
    </submittedName>
</protein>
<reference evidence="1" key="1">
    <citation type="submission" date="2022-03" db="EMBL/GenBank/DDBJ databases">
        <authorList>
            <person name="Martin C."/>
        </authorList>
    </citation>
    <scope>NUCLEOTIDE SEQUENCE</scope>
</reference>
<dbReference type="Proteomes" id="UP000749559">
    <property type="component" value="Unassembled WGS sequence"/>
</dbReference>
<sequence>MLLFMHSVELMQNFSFSFIATITQATMANATNNADGFNATNYVDGFWDVGPLSMLTGNVNLLTSYQRATPLGNLFRNYPSMDQVMGFKPLYTFTIGYTGMWTVSLITNTLRLQHEQFLGGIITAINHIRENNTNDPTVTFNYSILMGLPAKS</sequence>
<dbReference type="AlphaFoldDB" id="A0A8S4PIV6"/>
<organism evidence="1 2">
    <name type="scientific">Owenia fusiformis</name>
    <name type="common">Polychaete worm</name>
    <dbReference type="NCBI Taxonomy" id="6347"/>
    <lineage>
        <taxon>Eukaryota</taxon>
        <taxon>Metazoa</taxon>
        <taxon>Spiralia</taxon>
        <taxon>Lophotrochozoa</taxon>
        <taxon>Annelida</taxon>
        <taxon>Polychaeta</taxon>
        <taxon>Sedentaria</taxon>
        <taxon>Canalipalpata</taxon>
        <taxon>Sabellida</taxon>
        <taxon>Oweniida</taxon>
        <taxon>Oweniidae</taxon>
        <taxon>Owenia</taxon>
    </lineage>
</organism>
<accession>A0A8S4PIV6</accession>